<proteinExistence type="predicted"/>
<dbReference type="AlphaFoldDB" id="A0A916NA20"/>
<protein>
    <submittedName>
        <fullName evidence="2">Uncharacterized protein</fullName>
    </submittedName>
</protein>
<sequence>MSSLSSRQAMTKKLPQPQAVESYEEQAVKVPVPGAKGSATK</sequence>
<evidence type="ECO:0000313" key="2">
    <source>
        <dbReference type="EMBL" id="CAG4884755.1"/>
    </source>
</evidence>
<dbReference type="Proteomes" id="UP000742786">
    <property type="component" value="Unassembled WGS sequence"/>
</dbReference>
<evidence type="ECO:0000313" key="3">
    <source>
        <dbReference type="Proteomes" id="UP000742786"/>
    </source>
</evidence>
<gene>
    <name evidence="2" type="ORF">GTOL_12638</name>
</gene>
<dbReference type="EMBL" id="CAJQUM010000001">
    <property type="protein sequence ID" value="CAG4884755.1"/>
    <property type="molecule type" value="Genomic_DNA"/>
</dbReference>
<evidence type="ECO:0000256" key="1">
    <source>
        <dbReference type="SAM" id="MobiDB-lite"/>
    </source>
</evidence>
<accession>A0A916NA20</accession>
<name>A0A916NA20_9PROT</name>
<organism evidence="2 3">
    <name type="scientific">Georgfuchsia toluolica</name>
    <dbReference type="NCBI Taxonomy" id="424218"/>
    <lineage>
        <taxon>Bacteria</taxon>
        <taxon>Pseudomonadati</taxon>
        <taxon>Pseudomonadota</taxon>
        <taxon>Betaproteobacteria</taxon>
        <taxon>Nitrosomonadales</taxon>
        <taxon>Sterolibacteriaceae</taxon>
        <taxon>Georgfuchsia</taxon>
    </lineage>
</organism>
<comment type="caution">
    <text evidence="2">The sequence shown here is derived from an EMBL/GenBank/DDBJ whole genome shotgun (WGS) entry which is preliminary data.</text>
</comment>
<keyword evidence="3" id="KW-1185">Reference proteome</keyword>
<feature type="region of interest" description="Disordered" evidence="1">
    <location>
        <begin position="1"/>
        <end position="41"/>
    </location>
</feature>
<reference evidence="2" key="1">
    <citation type="submission" date="2021-04" db="EMBL/GenBank/DDBJ databases">
        <authorList>
            <person name="Hornung B."/>
        </authorList>
    </citation>
    <scope>NUCLEOTIDE SEQUENCE</scope>
    <source>
        <strain evidence="2">G5G6</strain>
    </source>
</reference>